<keyword evidence="14" id="KW-0527">Neuropeptide</keyword>
<reference evidence="14" key="1">
    <citation type="submission" date="2025-08" db="UniProtKB">
        <authorList>
            <consortium name="RefSeq"/>
        </authorList>
    </citation>
    <scope>IDENTIFICATION</scope>
</reference>
<evidence type="ECO:0000256" key="8">
    <source>
        <dbReference type="ARBA" id="ARBA00023224"/>
    </source>
</evidence>
<feature type="region of interest" description="Disordered" evidence="10">
    <location>
        <begin position="175"/>
        <end position="196"/>
    </location>
</feature>
<keyword evidence="7 9" id="KW-0675">Receptor</keyword>
<feature type="transmembrane region" description="Helical" evidence="11">
    <location>
        <begin position="88"/>
        <end position="109"/>
    </location>
</feature>
<evidence type="ECO:0000313" key="13">
    <source>
        <dbReference type="Proteomes" id="UP000694867"/>
    </source>
</evidence>
<evidence type="ECO:0000256" key="1">
    <source>
        <dbReference type="ARBA" id="ARBA00004141"/>
    </source>
</evidence>
<dbReference type="PRINTS" id="PR00237">
    <property type="entry name" value="GPCRRHODOPSN"/>
</dbReference>
<dbReference type="SUPFAM" id="SSF81321">
    <property type="entry name" value="Family A G protein-coupled receptor-like"/>
    <property type="match status" value="1"/>
</dbReference>
<keyword evidence="8 9" id="KW-0807">Transducer</keyword>
<name>A0AAJ7L5L1_9ACAR</name>
<evidence type="ECO:0000313" key="14">
    <source>
        <dbReference type="RefSeq" id="XP_018494745.2"/>
    </source>
</evidence>
<feature type="transmembrane region" description="Helical" evidence="11">
    <location>
        <begin position="226"/>
        <end position="244"/>
    </location>
</feature>
<dbReference type="GeneID" id="100905529"/>
<dbReference type="PROSITE" id="PS50262">
    <property type="entry name" value="G_PROTEIN_RECEP_F1_2"/>
    <property type="match status" value="1"/>
</dbReference>
<evidence type="ECO:0000256" key="7">
    <source>
        <dbReference type="ARBA" id="ARBA00023170"/>
    </source>
</evidence>
<organism evidence="13 14">
    <name type="scientific">Galendromus occidentalis</name>
    <name type="common">western predatory mite</name>
    <dbReference type="NCBI Taxonomy" id="34638"/>
    <lineage>
        <taxon>Eukaryota</taxon>
        <taxon>Metazoa</taxon>
        <taxon>Ecdysozoa</taxon>
        <taxon>Arthropoda</taxon>
        <taxon>Chelicerata</taxon>
        <taxon>Arachnida</taxon>
        <taxon>Acari</taxon>
        <taxon>Parasitiformes</taxon>
        <taxon>Mesostigmata</taxon>
        <taxon>Gamasina</taxon>
        <taxon>Phytoseioidea</taxon>
        <taxon>Phytoseiidae</taxon>
        <taxon>Typhlodrominae</taxon>
        <taxon>Galendromus</taxon>
    </lineage>
</organism>
<dbReference type="AlphaFoldDB" id="A0AAJ7L5L1"/>
<dbReference type="Pfam" id="PF00001">
    <property type="entry name" value="7tm_1"/>
    <property type="match status" value="1"/>
</dbReference>
<protein>
    <submittedName>
        <fullName evidence="14">Neuropeptides capa receptor</fullName>
    </submittedName>
</protein>
<dbReference type="Gene3D" id="1.20.1070.10">
    <property type="entry name" value="Rhodopsin 7-helix transmembrane proteins"/>
    <property type="match status" value="1"/>
</dbReference>
<evidence type="ECO:0000256" key="5">
    <source>
        <dbReference type="ARBA" id="ARBA00023040"/>
    </source>
</evidence>
<dbReference type="GO" id="GO:0008188">
    <property type="term" value="F:neuropeptide receptor activity"/>
    <property type="evidence" value="ECO:0007669"/>
    <property type="project" value="TreeGrafter"/>
</dbReference>
<keyword evidence="3 9" id="KW-0812">Transmembrane</keyword>
<comment type="subcellular location">
    <subcellularLocation>
        <location evidence="1">Membrane</location>
        <topology evidence="1">Multi-pass membrane protein</topology>
    </subcellularLocation>
</comment>
<evidence type="ECO:0000256" key="10">
    <source>
        <dbReference type="SAM" id="MobiDB-lite"/>
    </source>
</evidence>
<comment type="similarity">
    <text evidence="2 9">Belongs to the G-protein coupled receptor 1 family.</text>
</comment>
<sequence length="422" mass="47412">MHTATNYYLFSLAVADMLTLVLGLPNDLVTYWKQYPYAFSSSFCSMRALVSEMTVNASVLTIVAFTVERYLAICHPLYKHKMSNQLARVLKIISSIWLIALLSALPLAARSSVLYQFVKGVRLDDSAFCLLHGSNDVNTALLLGSTVIFFILPMIFIVILYLRIGFKLRRSTLYKGQSGSNSTSFKNVNGANGGSSKSVCGAPVRKFSLINGTRQQQHHLSSSRKIIKLLVSVVIIFFICYAPHHTQRLMYAYGSHMGWSNELRSFNEQLFYIGGCLFYANCTTNPILYNVISKKYRSAFRHTLCRCCGLKGAPTYPRGDHRMSYSSVWLSNQQRVLERKRLSEGSLLSRASVQSDIPIPLHHSQSLTGPTHLKLLRPSHSEPNGTAVTFRDAPPPMKGCIREPTIWCVEEVSCDERLQENN</sequence>
<dbReference type="InterPro" id="IPR017452">
    <property type="entry name" value="GPCR_Rhodpsn_7TM"/>
</dbReference>
<gene>
    <name evidence="14" type="primary">LOC100905529</name>
</gene>
<dbReference type="InterPro" id="IPR000276">
    <property type="entry name" value="GPCR_Rhodpsn"/>
</dbReference>
<proteinExistence type="inferred from homology"/>
<dbReference type="PANTHER" id="PTHR24243">
    <property type="entry name" value="G-PROTEIN COUPLED RECEPTOR"/>
    <property type="match status" value="1"/>
</dbReference>
<keyword evidence="13" id="KW-1185">Reference proteome</keyword>
<keyword evidence="6 11" id="KW-0472">Membrane</keyword>
<keyword evidence="4 11" id="KW-1133">Transmembrane helix</keyword>
<evidence type="ECO:0000256" key="3">
    <source>
        <dbReference type="ARBA" id="ARBA00022692"/>
    </source>
</evidence>
<dbReference type="KEGG" id="goe:100905529"/>
<dbReference type="GO" id="GO:0005886">
    <property type="term" value="C:plasma membrane"/>
    <property type="evidence" value="ECO:0007669"/>
    <property type="project" value="TreeGrafter"/>
</dbReference>
<evidence type="ECO:0000256" key="4">
    <source>
        <dbReference type="ARBA" id="ARBA00022989"/>
    </source>
</evidence>
<evidence type="ECO:0000259" key="12">
    <source>
        <dbReference type="PROSITE" id="PS50262"/>
    </source>
</evidence>
<evidence type="ECO:0000256" key="11">
    <source>
        <dbReference type="SAM" id="Phobius"/>
    </source>
</evidence>
<accession>A0AAJ7L5L1</accession>
<dbReference type="PROSITE" id="PS00237">
    <property type="entry name" value="G_PROTEIN_RECEP_F1_1"/>
    <property type="match status" value="1"/>
</dbReference>
<feature type="domain" description="G-protein coupled receptors family 1 profile" evidence="12">
    <location>
        <begin position="1"/>
        <end position="289"/>
    </location>
</feature>
<dbReference type="Proteomes" id="UP000694867">
    <property type="component" value="Unplaced"/>
</dbReference>
<evidence type="ECO:0000256" key="9">
    <source>
        <dbReference type="RuleBase" id="RU000688"/>
    </source>
</evidence>
<keyword evidence="5 9" id="KW-0297">G-protein coupled receptor</keyword>
<feature type="transmembrane region" description="Helical" evidence="11">
    <location>
        <begin position="45"/>
        <end position="67"/>
    </location>
</feature>
<evidence type="ECO:0000256" key="2">
    <source>
        <dbReference type="ARBA" id="ARBA00010663"/>
    </source>
</evidence>
<feature type="transmembrane region" description="Helical" evidence="11">
    <location>
        <begin position="7"/>
        <end position="25"/>
    </location>
</feature>
<dbReference type="PANTHER" id="PTHR24243:SF107">
    <property type="entry name" value="NEUROPEPTIDES CAPA RECEPTOR"/>
    <property type="match status" value="1"/>
</dbReference>
<feature type="transmembrane region" description="Helical" evidence="11">
    <location>
        <begin position="270"/>
        <end position="292"/>
    </location>
</feature>
<feature type="transmembrane region" description="Helical" evidence="11">
    <location>
        <begin position="140"/>
        <end position="162"/>
    </location>
</feature>
<dbReference type="RefSeq" id="XP_018494745.2">
    <property type="nucleotide sequence ID" value="XM_018639229.2"/>
</dbReference>
<evidence type="ECO:0000256" key="6">
    <source>
        <dbReference type="ARBA" id="ARBA00023136"/>
    </source>
</evidence>